<comment type="subcellular location">
    <subcellularLocation>
        <location evidence="1">Mitochondrion</location>
    </subcellularLocation>
</comment>
<feature type="compositionally biased region" description="Basic and acidic residues" evidence="5">
    <location>
        <begin position="83"/>
        <end position="100"/>
    </location>
</feature>
<feature type="compositionally biased region" description="Polar residues" evidence="5">
    <location>
        <begin position="667"/>
        <end position="679"/>
    </location>
</feature>
<evidence type="ECO:0000259" key="6">
    <source>
        <dbReference type="PROSITE" id="PS51782"/>
    </source>
</evidence>
<dbReference type="PANTHER" id="PTHR23354:SF62">
    <property type="entry name" value="MUSTARD, ISOFORM V"/>
    <property type="match status" value="1"/>
</dbReference>
<evidence type="ECO:0000256" key="4">
    <source>
        <dbReference type="ARBA" id="ARBA00040604"/>
    </source>
</evidence>
<sequence length="1148" mass="129233">METKMYISNEPQNNGHTATKYASTNSIPSMMDKESSFAKLIGAGGNRRESTSILRDNKGRRHSVLEDLKARRDSLFQKARRGSVVEEKENAKVQKDKRRASEGGRRCSVFYVTPDLLEENQELLENERIQADLEGKKGRRKSWHILAKPPKLDRKRRKGVAGVPEVGSTDGLYPQTRQKRPSWWNIFVPDSVARSRRMSQDVTHSRSSENLTVPYFRSKSRSVDHGFATPFDWDSSKTKVEGRFESVDEFAKDSDTESDDGSSNRLNFNIIPYTVGDRDTLTSVAARFDTTPSELSKFNKLGTTFIYPGQQLLIPVNNVEGEGRTKPGIDAPSPVPCDHESQDDLPPEEKELLDSLRPVSPKPPIERVKTPQGVTCSVIEEQEQPFKERFLKINVRHITDGQGVVGGVLLVTPNAVMFDPNVSDPLVIEHGAESYGVIVSKEFIVNAAIYYDIAHMRVGHTESGKLDKKPEIYYMKKPSQSEEVKCQSPEKEESFPELAATDDSENVYCTERDGDAFPKAFERDLVTPTNLENEEDATATKEKEKEKEEIKEDTGGGQASRTLEERRRSLLDHHWPIPSKDQQPWPVEDEQQNSLNSEKTDSVKSKPIPEGEEGSLVKLSCHDSGIDIRDPNPPFPVVQPNPTKKVYSDADIVLSSDWVPPITIAPTNVTTDSLDSGSAVNGRKKASSVSFSLDSNNAEEPEKDEEHKDDDKQETRRNKMLKRLSYPLSWMEGLTGEKEDDKSGSDKVSSLPNSADSHHSSVFSKVFSRRSSVGTFIRQQPLTSSGSSSVDSSRGSKTSSTALRLDYRSMVSVDDMPELFASFDKLIPRPAHSCEDPPLYLRLRTGRPKDKKIRRSTPIMSYGKKNLRSEYWFSIPRNRVDDLYRFIHAWVPSLYGELDENYWREQGYILADTDTDLSPELSPREAEKPGEISEEGKSRSQDSDEIADITKESWEQLSMSEELRRALYNDVSIDNEVIVPDLVGNTEILSDDHREQLCRHLPARAEGYPWTLVFSTSQHGFSLNSMYRKMAKIESPILLVIEDTEGNVFGALTSCALQVSDHFYGTGESLLFKFNPKFQAFHWTGDNLYFIKGNNESLAIGAGDGKFGLWLDGDLYQGRSQSCSTYGNEPLAPREDFVVKTLECWAFI</sequence>
<dbReference type="SUPFAM" id="SSF54106">
    <property type="entry name" value="LysM domain"/>
    <property type="match status" value="1"/>
</dbReference>
<feature type="domain" description="TLDc" evidence="7">
    <location>
        <begin position="987"/>
        <end position="1148"/>
    </location>
</feature>
<evidence type="ECO:0000256" key="1">
    <source>
        <dbReference type="ARBA" id="ARBA00004173"/>
    </source>
</evidence>
<proteinExistence type="inferred from homology"/>
<feature type="domain" description="LysM" evidence="6">
    <location>
        <begin position="271"/>
        <end position="314"/>
    </location>
</feature>
<feature type="compositionally biased region" description="Basic and acidic residues" evidence="5">
    <location>
        <begin position="510"/>
        <end position="525"/>
    </location>
</feature>
<feature type="compositionally biased region" description="Polar residues" evidence="5">
    <location>
        <begin position="9"/>
        <end position="22"/>
    </location>
</feature>
<evidence type="ECO:0000256" key="2">
    <source>
        <dbReference type="ARBA" id="ARBA00009540"/>
    </source>
</evidence>
<evidence type="ECO:0000313" key="8">
    <source>
        <dbReference type="Proteomes" id="UP000694925"/>
    </source>
</evidence>
<protein>
    <recommendedName>
        <fullName evidence="4">Oxidation resistance protein 1</fullName>
    </recommendedName>
</protein>
<dbReference type="PROSITE" id="PS51782">
    <property type="entry name" value="LYSM"/>
    <property type="match status" value="1"/>
</dbReference>
<evidence type="ECO:0000256" key="5">
    <source>
        <dbReference type="SAM" id="MobiDB-lite"/>
    </source>
</evidence>
<evidence type="ECO:0000259" key="7">
    <source>
        <dbReference type="PROSITE" id="PS51886"/>
    </source>
</evidence>
<keyword evidence="8" id="KW-1185">Reference proteome</keyword>
<dbReference type="GeneID" id="108631244"/>
<feature type="region of interest" description="Disordered" evidence="5">
    <location>
        <begin position="323"/>
        <end position="346"/>
    </location>
</feature>
<feature type="region of interest" description="Disordered" evidence="5">
    <location>
        <begin position="732"/>
        <end position="762"/>
    </location>
</feature>
<feature type="region of interest" description="Disordered" evidence="5">
    <location>
        <begin position="153"/>
        <end position="174"/>
    </location>
</feature>
<dbReference type="CTD" id="45467"/>
<dbReference type="PROSITE" id="PS51886">
    <property type="entry name" value="TLDC"/>
    <property type="match status" value="1"/>
</dbReference>
<dbReference type="RefSeq" id="XP_017890514.1">
    <property type="nucleotide sequence ID" value="XM_018035025.2"/>
</dbReference>
<feature type="region of interest" description="Disordered" evidence="5">
    <location>
        <begin position="81"/>
        <end position="100"/>
    </location>
</feature>
<feature type="compositionally biased region" description="Basic and acidic residues" evidence="5">
    <location>
        <begin position="337"/>
        <end position="346"/>
    </location>
</feature>
<feature type="region of interest" description="Disordered" evidence="5">
    <location>
        <begin position="667"/>
        <end position="720"/>
    </location>
</feature>
<evidence type="ECO:0000313" key="9">
    <source>
        <dbReference type="RefSeq" id="XP_017890514.1"/>
    </source>
</evidence>
<dbReference type="InterPro" id="IPR018392">
    <property type="entry name" value="LysM"/>
</dbReference>
<feature type="compositionally biased region" description="Basic and acidic residues" evidence="5">
    <location>
        <begin position="704"/>
        <end position="717"/>
    </location>
</feature>
<gene>
    <name evidence="9" type="primary">LOC108631244</name>
</gene>
<dbReference type="Pfam" id="PF07534">
    <property type="entry name" value="TLD"/>
    <property type="match status" value="1"/>
</dbReference>
<name>A0AAJ7JCX9_9HYME</name>
<dbReference type="Proteomes" id="UP000694925">
    <property type="component" value="Unplaced"/>
</dbReference>
<dbReference type="GO" id="GO:0005634">
    <property type="term" value="C:nucleus"/>
    <property type="evidence" value="ECO:0007669"/>
    <property type="project" value="TreeGrafter"/>
</dbReference>
<feature type="compositionally biased region" description="Basic and acidic residues" evidence="5">
    <location>
        <begin position="538"/>
        <end position="554"/>
    </location>
</feature>
<feature type="region of interest" description="Disordered" evidence="5">
    <location>
        <begin position="478"/>
        <end position="642"/>
    </location>
</feature>
<dbReference type="SMART" id="SM00584">
    <property type="entry name" value="TLDc"/>
    <property type="match status" value="1"/>
</dbReference>
<feature type="compositionally biased region" description="Polar residues" evidence="5">
    <location>
        <begin position="746"/>
        <end position="755"/>
    </location>
</feature>
<feature type="compositionally biased region" description="Polar residues" evidence="5">
    <location>
        <begin position="687"/>
        <end position="696"/>
    </location>
</feature>
<feature type="region of interest" description="Disordered" evidence="5">
    <location>
        <begin position="778"/>
        <end position="798"/>
    </location>
</feature>
<feature type="compositionally biased region" description="Basic and acidic residues" evidence="5">
    <location>
        <begin position="562"/>
        <end position="575"/>
    </location>
</feature>
<dbReference type="CDD" id="cd00118">
    <property type="entry name" value="LysM"/>
    <property type="match status" value="1"/>
</dbReference>
<dbReference type="InterPro" id="IPR036779">
    <property type="entry name" value="LysM_dom_sf"/>
</dbReference>
<accession>A0AAJ7JCX9</accession>
<dbReference type="AlphaFoldDB" id="A0AAJ7JCX9"/>
<feature type="compositionally biased region" description="Basic and acidic residues" evidence="5">
    <location>
        <begin position="479"/>
        <end position="494"/>
    </location>
</feature>
<feature type="compositionally biased region" description="Basic and acidic residues" evidence="5">
    <location>
        <begin position="735"/>
        <end position="745"/>
    </location>
</feature>
<feature type="compositionally biased region" description="Basic and acidic residues" evidence="5">
    <location>
        <begin position="598"/>
        <end position="609"/>
    </location>
</feature>
<feature type="compositionally biased region" description="Basic and acidic residues" evidence="5">
    <location>
        <begin position="620"/>
        <end position="630"/>
    </location>
</feature>
<organism evidence="8 9">
    <name type="scientific">Ceratina calcarata</name>
    <dbReference type="NCBI Taxonomy" id="156304"/>
    <lineage>
        <taxon>Eukaryota</taxon>
        <taxon>Metazoa</taxon>
        <taxon>Ecdysozoa</taxon>
        <taxon>Arthropoda</taxon>
        <taxon>Hexapoda</taxon>
        <taxon>Insecta</taxon>
        <taxon>Pterygota</taxon>
        <taxon>Neoptera</taxon>
        <taxon>Endopterygota</taxon>
        <taxon>Hymenoptera</taxon>
        <taxon>Apocrita</taxon>
        <taxon>Aculeata</taxon>
        <taxon>Apoidea</taxon>
        <taxon>Anthophila</taxon>
        <taxon>Apidae</taxon>
        <taxon>Ceratina</taxon>
        <taxon>Zadontomerus</taxon>
    </lineage>
</organism>
<reference evidence="9" key="1">
    <citation type="submission" date="2025-08" db="UniProtKB">
        <authorList>
            <consortium name="RefSeq"/>
        </authorList>
    </citation>
    <scope>IDENTIFICATION</scope>
    <source>
        <tissue evidence="9">Whole body</tissue>
    </source>
</reference>
<evidence type="ECO:0000256" key="3">
    <source>
        <dbReference type="ARBA" id="ARBA00023128"/>
    </source>
</evidence>
<dbReference type="GO" id="GO:0006979">
    <property type="term" value="P:response to oxidative stress"/>
    <property type="evidence" value="ECO:0007669"/>
    <property type="project" value="TreeGrafter"/>
</dbReference>
<dbReference type="Gene3D" id="3.10.350.10">
    <property type="entry name" value="LysM domain"/>
    <property type="match status" value="1"/>
</dbReference>
<dbReference type="GO" id="GO:0005739">
    <property type="term" value="C:mitochondrion"/>
    <property type="evidence" value="ECO:0007669"/>
    <property type="project" value="UniProtKB-SubCell"/>
</dbReference>
<feature type="compositionally biased region" description="Low complexity" evidence="5">
    <location>
        <begin position="783"/>
        <end position="798"/>
    </location>
</feature>
<keyword evidence="3" id="KW-0496">Mitochondrion</keyword>
<feature type="region of interest" description="Disordered" evidence="5">
    <location>
        <begin position="914"/>
        <end position="945"/>
    </location>
</feature>
<dbReference type="InterPro" id="IPR006571">
    <property type="entry name" value="TLDc_dom"/>
</dbReference>
<dbReference type="PANTHER" id="PTHR23354">
    <property type="entry name" value="NUCLEOLAR PROTEIN 7/ESTROGEN RECEPTOR COACTIVATOR-RELATED"/>
    <property type="match status" value="1"/>
</dbReference>
<comment type="similarity">
    <text evidence="2">Belongs to the OXR1 family.</text>
</comment>
<dbReference type="SMART" id="SM00257">
    <property type="entry name" value="LysM"/>
    <property type="match status" value="1"/>
</dbReference>
<feature type="region of interest" description="Disordered" evidence="5">
    <location>
        <begin position="1"/>
        <end position="22"/>
    </location>
</feature>
<dbReference type="Pfam" id="PF01476">
    <property type="entry name" value="LysM"/>
    <property type="match status" value="1"/>
</dbReference>
<feature type="compositionally biased region" description="Basic and acidic residues" evidence="5">
    <location>
        <begin position="922"/>
        <end position="945"/>
    </location>
</feature>